<dbReference type="EMBL" id="BAABDD010000023">
    <property type="protein sequence ID" value="GAA3756652.1"/>
    <property type="molecule type" value="Genomic_DNA"/>
</dbReference>
<evidence type="ECO:0000313" key="1">
    <source>
        <dbReference type="EMBL" id="GAA3756652.1"/>
    </source>
</evidence>
<organism evidence="1 2">
    <name type="scientific">Salinactinospora qingdaonensis</name>
    <dbReference type="NCBI Taxonomy" id="702744"/>
    <lineage>
        <taxon>Bacteria</taxon>
        <taxon>Bacillati</taxon>
        <taxon>Actinomycetota</taxon>
        <taxon>Actinomycetes</taxon>
        <taxon>Streptosporangiales</taxon>
        <taxon>Nocardiopsidaceae</taxon>
        <taxon>Salinactinospora</taxon>
    </lineage>
</organism>
<dbReference type="RefSeq" id="WP_344974328.1">
    <property type="nucleotide sequence ID" value="NZ_BAABDD010000023.1"/>
</dbReference>
<proteinExistence type="predicted"/>
<dbReference type="Proteomes" id="UP001500908">
    <property type="component" value="Unassembled WGS sequence"/>
</dbReference>
<keyword evidence="2" id="KW-1185">Reference proteome</keyword>
<reference evidence="2" key="1">
    <citation type="journal article" date="2019" name="Int. J. Syst. Evol. Microbiol.">
        <title>The Global Catalogue of Microorganisms (GCM) 10K type strain sequencing project: providing services to taxonomists for standard genome sequencing and annotation.</title>
        <authorList>
            <consortium name="The Broad Institute Genomics Platform"/>
            <consortium name="The Broad Institute Genome Sequencing Center for Infectious Disease"/>
            <person name="Wu L."/>
            <person name="Ma J."/>
        </authorList>
    </citation>
    <scope>NUCLEOTIDE SEQUENCE [LARGE SCALE GENOMIC DNA]</scope>
    <source>
        <strain evidence="2">JCM 17137</strain>
    </source>
</reference>
<comment type="caution">
    <text evidence="1">The sequence shown here is derived from an EMBL/GenBank/DDBJ whole genome shotgun (WGS) entry which is preliminary data.</text>
</comment>
<evidence type="ECO:0000313" key="2">
    <source>
        <dbReference type="Proteomes" id="UP001500908"/>
    </source>
</evidence>
<accession>A0ABP7G7J4</accession>
<gene>
    <name evidence="1" type="ORF">GCM10022402_38830</name>
</gene>
<evidence type="ECO:0008006" key="3">
    <source>
        <dbReference type="Google" id="ProtNLM"/>
    </source>
</evidence>
<name>A0ABP7G7J4_9ACTN</name>
<sequence>MAEPHEVRCGLEQREEWRAEQGESMDLHALAEHIRAHCGHTQFKAYRIAAGYRRAEDAVAAFHRWTSDQGFSRSGMDPRSWQNWEAGGRPGAHYADLLSRFFSTNVVRLGFVADYSPALPRPESATEPAMTVPCLSPEELLTVCAQEASQYGAHLDTPIGAYTVEELESGLLDLARAYPHTPVIQSTLRARELRNRAWELRDRCKRTTQLAELQRIAGWLCAVLANASFDLGDLWAAQTHARVADLHGDLNDDHELRCWVAGLQALITYWDARPVDCVDYAQRALDFPERRGTARIRAASMKARGLALMGRTREMEEALHLTDELRDRAGDETMPGLLAFPVAKQHYWQASALVGTGEAERAAAAAEAAEAAVGLYTQAPEPARRFGELCHARLDLVTSRLLTGALDGIAEQVSPVLDSMHRRRIESVMRRLRLFEALLERPQLRTQPLVSAVREQVHDTLVSLPATVAAGEQ</sequence>
<protein>
    <recommendedName>
        <fullName evidence="3">XRE family transcriptional regulator</fullName>
    </recommendedName>
</protein>